<comment type="caution">
    <text evidence="1">The sequence shown here is derived from an EMBL/GenBank/DDBJ whole genome shotgun (WGS) entry which is preliminary data.</text>
</comment>
<protein>
    <submittedName>
        <fullName evidence="1">Uncharacterized protein</fullName>
    </submittedName>
</protein>
<dbReference type="Proteomes" id="UP000249739">
    <property type="component" value="Unassembled WGS sequence"/>
</dbReference>
<dbReference type="AlphaFoldDB" id="A0A2W5HPM0"/>
<reference evidence="1 2" key="1">
    <citation type="submission" date="2017-08" db="EMBL/GenBank/DDBJ databases">
        <title>Infants hospitalized years apart are colonized by the same room-sourced microbial strains.</title>
        <authorList>
            <person name="Brooks B."/>
            <person name="Olm M.R."/>
            <person name="Firek B.A."/>
            <person name="Baker R."/>
            <person name="Thomas B.C."/>
            <person name="Morowitz M.J."/>
            <person name="Banfield J.F."/>
        </authorList>
    </citation>
    <scope>NUCLEOTIDE SEQUENCE [LARGE SCALE GENOMIC DNA]</scope>
    <source>
        <strain evidence="1">S2_006_000_R2_64</strain>
    </source>
</reference>
<sequence>MQIQPETIIWNQPSSASKPVAAKDAFSFEKILDDRINGSVPVWRKAETPEEQITASMLETAKGQKTPELATALIEPEAEDKSFGFLDVIDMINPLQHIPVVSTFYRNLTGDTIGSAARVVGGAAFGGPIGAAAGIVNALVQMETGKDVADNMVASVKGSEGNDTTIGVANLQERIPVYNS</sequence>
<gene>
    <name evidence="1" type="ORF">DI586_00355</name>
</gene>
<accession>A0A2W5HPM0</accession>
<evidence type="ECO:0000313" key="2">
    <source>
        <dbReference type="Proteomes" id="UP000249739"/>
    </source>
</evidence>
<organism evidence="1 2">
    <name type="scientific">Micavibrio aeruginosavorus</name>
    <dbReference type="NCBI Taxonomy" id="349221"/>
    <lineage>
        <taxon>Bacteria</taxon>
        <taxon>Pseudomonadati</taxon>
        <taxon>Bdellovibrionota</taxon>
        <taxon>Bdellovibrionia</taxon>
        <taxon>Bdellovibrionales</taxon>
        <taxon>Pseudobdellovibrionaceae</taxon>
        <taxon>Micavibrio</taxon>
    </lineage>
</organism>
<evidence type="ECO:0000313" key="1">
    <source>
        <dbReference type="EMBL" id="PZP57522.1"/>
    </source>
</evidence>
<name>A0A2W5HPM0_9BACT</name>
<dbReference type="EMBL" id="QFOT01000001">
    <property type="protein sequence ID" value="PZP57522.1"/>
    <property type="molecule type" value="Genomic_DNA"/>
</dbReference>
<proteinExistence type="predicted"/>